<feature type="transmembrane region" description="Helical" evidence="1">
    <location>
        <begin position="220"/>
        <end position="250"/>
    </location>
</feature>
<proteinExistence type="predicted"/>
<dbReference type="EMBL" id="RRYP01010628">
    <property type="protein sequence ID" value="TNV78268.1"/>
    <property type="molecule type" value="Genomic_DNA"/>
</dbReference>
<dbReference type="SUPFAM" id="SSF52540">
    <property type="entry name" value="P-loop containing nucleoside triphosphate hydrolases"/>
    <property type="match status" value="1"/>
</dbReference>
<reference evidence="2" key="1">
    <citation type="submission" date="2019-06" db="EMBL/GenBank/DDBJ databases">
        <authorList>
            <person name="Zheng W."/>
        </authorList>
    </citation>
    <scope>NUCLEOTIDE SEQUENCE</scope>
    <source>
        <strain evidence="2">QDHG01</strain>
    </source>
</reference>
<dbReference type="Gene3D" id="3.40.50.300">
    <property type="entry name" value="P-loop containing nucleotide triphosphate hydrolases"/>
    <property type="match status" value="1"/>
</dbReference>
<keyword evidence="1" id="KW-0812">Transmembrane</keyword>
<comment type="caution">
    <text evidence="2">The sequence shown here is derived from an EMBL/GenBank/DDBJ whole genome shotgun (WGS) entry which is preliminary data.</text>
</comment>
<keyword evidence="3" id="KW-1185">Reference proteome</keyword>
<accession>A0A8J8NNS3</accession>
<dbReference type="AlphaFoldDB" id="A0A8J8NNS3"/>
<feature type="transmembrane region" description="Helical" evidence="1">
    <location>
        <begin position="256"/>
        <end position="274"/>
    </location>
</feature>
<dbReference type="InterPro" id="IPR027417">
    <property type="entry name" value="P-loop_NTPase"/>
</dbReference>
<sequence length="397" mass="45999">MNLRQRIAKLQSTDLDPNILEVHVFSQTKKLDLKRKDMSKQFMAKLLQKPIYNERDIDSNSREFPKRNLEGNYQVRIRPGKKRNPLDTKKYKYKAKIILIDVHDRELFDYFTNVAIKKLSSKMRTGDLFYVVANNDDVQGQGDARIMINERRDYQRVVTYEEFMEATSIIQGSFFEVSSMYGRNCEILFNRIANDLIDAKANYRKRLIEDKGTLLSTISLLLFIGFILMTLYLVCIFTILLGLFLLLSVIAFSSQYQLPLTISWAATGVLINLITMKRLAKYRKPIIITLSIISALAFGALVTVTELDLLCPDYLMTLLRTSSIGAMALFVLLPFFIICYKARIDKKYAKLISTLKDSNEPELPYFSRQKTRMQIYQQNEGGRMQLQWRADDSLISV</sequence>
<keyword evidence="1" id="KW-1133">Transmembrane helix</keyword>
<evidence type="ECO:0000313" key="2">
    <source>
        <dbReference type="EMBL" id="TNV78268.1"/>
    </source>
</evidence>
<name>A0A8J8NNS3_HALGN</name>
<protein>
    <submittedName>
        <fullName evidence="2">Uncharacterized protein</fullName>
    </submittedName>
</protein>
<evidence type="ECO:0000256" key="1">
    <source>
        <dbReference type="SAM" id="Phobius"/>
    </source>
</evidence>
<evidence type="ECO:0000313" key="3">
    <source>
        <dbReference type="Proteomes" id="UP000785679"/>
    </source>
</evidence>
<feature type="transmembrane region" description="Helical" evidence="1">
    <location>
        <begin position="324"/>
        <end position="342"/>
    </location>
</feature>
<organism evidence="2 3">
    <name type="scientific">Halteria grandinella</name>
    <dbReference type="NCBI Taxonomy" id="5974"/>
    <lineage>
        <taxon>Eukaryota</taxon>
        <taxon>Sar</taxon>
        <taxon>Alveolata</taxon>
        <taxon>Ciliophora</taxon>
        <taxon>Intramacronucleata</taxon>
        <taxon>Spirotrichea</taxon>
        <taxon>Stichotrichia</taxon>
        <taxon>Sporadotrichida</taxon>
        <taxon>Halteriidae</taxon>
        <taxon>Halteria</taxon>
    </lineage>
</organism>
<feature type="transmembrane region" description="Helical" evidence="1">
    <location>
        <begin position="286"/>
        <end position="304"/>
    </location>
</feature>
<keyword evidence="1" id="KW-0472">Membrane</keyword>
<gene>
    <name evidence="2" type="ORF">FGO68_gene7911</name>
</gene>
<dbReference type="Proteomes" id="UP000785679">
    <property type="component" value="Unassembled WGS sequence"/>
</dbReference>